<name>A0ABR8DGQ0_9NOSO</name>
<protein>
    <submittedName>
        <fullName evidence="1">Uncharacterized protein</fullName>
    </submittedName>
</protein>
<dbReference type="Proteomes" id="UP000623440">
    <property type="component" value="Unassembled WGS sequence"/>
</dbReference>
<keyword evidence="2" id="KW-1185">Reference proteome</keyword>
<comment type="caution">
    <text evidence="1">The sequence shown here is derived from an EMBL/GenBank/DDBJ whole genome shotgun (WGS) entry which is preliminary data.</text>
</comment>
<accession>A0ABR8DGQ0</accession>
<evidence type="ECO:0000313" key="1">
    <source>
        <dbReference type="EMBL" id="MBD2528616.1"/>
    </source>
</evidence>
<gene>
    <name evidence="1" type="ORF">H6G97_03190</name>
</gene>
<organism evidence="1 2">
    <name type="scientific">Nostoc flagelliforme FACHB-838</name>
    <dbReference type="NCBI Taxonomy" id="2692904"/>
    <lineage>
        <taxon>Bacteria</taxon>
        <taxon>Bacillati</taxon>
        <taxon>Cyanobacteriota</taxon>
        <taxon>Cyanophyceae</taxon>
        <taxon>Nostocales</taxon>
        <taxon>Nostocaceae</taxon>
        <taxon>Nostoc</taxon>
    </lineage>
</organism>
<dbReference type="RefSeq" id="WP_190939267.1">
    <property type="nucleotide sequence ID" value="NZ_JACJSI010000004.1"/>
</dbReference>
<proteinExistence type="predicted"/>
<reference evidence="1 2" key="1">
    <citation type="journal article" date="2020" name="ISME J.">
        <title>Comparative genomics reveals insights into cyanobacterial evolution and habitat adaptation.</title>
        <authorList>
            <person name="Chen M.Y."/>
            <person name="Teng W.K."/>
            <person name="Zhao L."/>
            <person name="Hu C.X."/>
            <person name="Zhou Y.K."/>
            <person name="Han B.P."/>
            <person name="Song L.R."/>
            <person name="Shu W.S."/>
        </authorList>
    </citation>
    <scope>NUCLEOTIDE SEQUENCE [LARGE SCALE GENOMIC DNA]</scope>
    <source>
        <strain evidence="1 2">FACHB-838</strain>
    </source>
</reference>
<dbReference type="EMBL" id="JACJSI010000004">
    <property type="protein sequence ID" value="MBD2528616.1"/>
    <property type="molecule type" value="Genomic_DNA"/>
</dbReference>
<evidence type="ECO:0000313" key="2">
    <source>
        <dbReference type="Proteomes" id="UP000623440"/>
    </source>
</evidence>
<sequence>MTFALMCQPMVNLHSLKGCLLVSRCPTFHVGLPEGSKRGVSITVVASNYLNHTTPRSRISEYLTIRALTLKVKG</sequence>